<evidence type="ECO:0000256" key="2">
    <source>
        <dbReference type="SAM" id="Phobius"/>
    </source>
</evidence>
<feature type="region of interest" description="Disordered" evidence="1">
    <location>
        <begin position="143"/>
        <end position="171"/>
    </location>
</feature>
<name>A0A8H4VR41_9AGAR</name>
<feature type="transmembrane region" description="Helical" evidence="2">
    <location>
        <begin position="89"/>
        <end position="109"/>
    </location>
</feature>
<evidence type="ECO:0000313" key="4">
    <source>
        <dbReference type="Proteomes" id="UP000521872"/>
    </source>
</evidence>
<accession>A0A8H4VR41</accession>
<keyword evidence="2" id="KW-1133">Transmembrane helix</keyword>
<keyword evidence="2" id="KW-0472">Membrane</keyword>
<evidence type="ECO:0000256" key="1">
    <source>
        <dbReference type="SAM" id="MobiDB-lite"/>
    </source>
</evidence>
<protein>
    <submittedName>
        <fullName evidence="3">Uncharacterized protein</fullName>
    </submittedName>
</protein>
<gene>
    <name evidence="3" type="ORF">D9613_005166</name>
</gene>
<feature type="transmembrane region" description="Helical" evidence="2">
    <location>
        <begin position="45"/>
        <end position="68"/>
    </location>
</feature>
<organism evidence="3 4">
    <name type="scientific">Agrocybe pediades</name>
    <dbReference type="NCBI Taxonomy" id="84607"/>
    <lineage>
        <taxon>Eukaryota</taxon>
        <taxon>Fungi</taxon>
        <taxon>Dikarya</taxon>
        <taxon>Basidiomycota</taxon>
        <taxon>Agaricomycotina</taxon>
        <taxon>Agaricomycetes</taxon>
        <taxon>Agaricomycetidae</taxon>
        <taxon>Agaricales</taxon>
        <taxon>Agaricineae</taxon>
        <taxon>Strophariaceae</taxon>
        <taxon>Agrocybe</taxon>
    </lineage>
</organism>
<proteinExistence type="predicted"/>
<reference evidence="3 4" key="1">
    <citation type="submission" date="2019-12" db="EMBL/GenBank/DDBJ databases">
        <authorList>
            <person name="Floudas D."/>
            <person name="Bentzer J."/>
            <person name="Ahren D."/>
            <person name="Johansson T."/>
            <person name="Persson P."/>
            <person name="Tunlid A."/>
        </authorList>
    </citation>
    <scope>NUCLEOTIDE SEQUENCE [LARGE SCALE GENOMIC DNA]</scope>
    <source>
        <strain evidence="3 4">CBS 102.39</strain>
    </source>
</reference>
<comment type="caution">
    <text evidence="3">The sequence shown here is derived from an EMBL/GenBank/DDBJ whole genome shotgun (WGS) entry which is preliminary data.</text>
</comment>
<dbReference type="Proteomes" id="UP000521872">
    <property type="component" value="Unassembled WGS sequence"/>
</dbReference>
<evidence type="ECO:0000313" key="3">
    <source>
        <dbReference type="EMBL" id="KAF4619303.1"/>
    </source>
</evidence>
<dbReference type="EMBL" id="JAACJL010000016">
    <property type="protein sequence ID" value="KAF4619303.1"/>
    <property type="molecule type" value="Genomic_DNA"/>
</dbReference>
<feature type="region of interest" description="Disordered" evidence="1">
    <location>
        <begin position="202"/>
        <end position="228"/>
    </location>
</feature>
<dbReference type="AlphaFoldDB" id="A0A8H4VR41"/>
<feature type="compositionally biased region" description="Acidic residues" evidence="1">
    <location>
        <begin position="202"/>
        <end position="211"/>
    </location>
</feature>
<keyword evidence="2" id="KW-0812">Transmembrane</keyword>
<keyword evidence="4" id="KW-1185">Reference proteome</keyword>
<sequence length="228" mass="25047">MTSHVLSSSSLRPDKVMLSLWRSRTGLREADKTVVKVIHITWESAVLPSICMVVAVGLYHAAPVRAFANILMSAITHGGVFRQRIGDHLVLFFVLLTGKFYTFGMLRTLNSRQNLRLSMQSHGLGRTSLGDWDWDQATLRMANERKQSAASTSELMGTPGPSGERNRDAGKEQTFASSVDVNTPSMDTLEAGKFRQRVLFGDDGEGIEETGEIARRGTPDIAHGTAQL</sequence>